<feature type="transmembrane region" description="Helical" evidence="2">
    <location>
        <begin position="48"/>
        <end position="73"/>
    </location>
</feature>
<feature type="transmembrane region" description="Helical" evidence="2">
    <location>
        <begin position="331"/>
        <end position="352"/>
    </location>
</feature>
<gene>
    <name evidence="3" type="ORF">ACFQB0_12600</name>
</gene>
<sequence length="457" mass="47699">MNNAELQALVERLETENAELRGRLGDAQASRTVTADAAGRARAGRSRWWTVLSSVLIVVGLVLAPLAAVANWAKTELSDTDSFVATFAPLAKEPAVQSYVTDQVVTAIEDQVDIPALTSAVFDGIADLGLPPRAADALRLLEKPAAAGLSSLVTGVVEKLVTSAAFADIWAQALRISHSQFVATIQGSDSAAVSVGSGGQIGIQLGPIIAEVKTALVAQGIAFAESIPVIDKTIVVATSDTVTYVQIGYNVAIAAGTWLPWVALLFLVAGVLVARRRVVAVLWAGIGLALVMTLLGIVLSIGRVVFVASMAPSVMPADTAGVIYDRITGGIGASVLAVTVLAVTVVLVTWLSGPFRVTTALRGLFSGWIASLRRTGEAHKLSTGRFGELLYRQRVVVRVVVSLVAAAVILFVRPLSPALIVWTAVLTLVVLGISEIVQRPITEVPESADEDTPVVVG</sequence>
<dbReference type="Proteomes" id="UP001596306">
    <property type="component" value="Unassembled WGS sequence"/>
</dbReference>
<feature type="transmembrane region" description="Helical" evidence="2">
    <location>
        <begin position="247"/>
        <end position="274"/>
    </location>
</feature>
<keyword evidence="1" id="KW-0175">Coiled coil</keyword>
<accession>A0ABW1VFS5</accession>
<feature type="transmembrane region" description="Helical" evidence="2">
    <location>
        <begin position="281"/>
        <end position="311"/>
    </location>
</feature>
<evidence type="ECO:0000313" key="3">
    <source>
        <dbReference type="EMBL" id="MFC6356946.1"/>
    </source>
</evidence>
<dbReference type="RefSeq" id="WP_386732170.1">
    <property type="nucleotide sequence ID" value="NZ_JBHSTP010000003.1"/>
</dbReference>
<feature type="transmembrane region" description="Helical" evidence="2">
    <location>
        <begin position="395"/>
        <end position="413"/>
    </location>
</feature>
<keyword evidence="2" id="KW-0812">Transmembrane</keyword>
<evidence type="ECO:0008006" key="5">
    <source>
        <dbReference type="Google" id="ProtNLM"/>
    </source>
</evidence>
<evidence type="ECO:0000256" key="1">
    <source>
        <dbReference type="SAM" id="Coils"/>
    </source>
</evidence>
<dbReference type="EMBL" id="JBHSTP010000003">
    <property type="protein sequence ID" value="MFC6356946.1"/>
    <property type="molecule type" value="Genomic_DNA"/>
</dbReference>
<keyword evidence="2" id="KW-1133">Transmembrane helix</keyword>
<proteinExistence type="predicted"/>
<protein>
    <recommendedName>
        <fullName evidence="5">Integral membrane protein</fullName>
    </recommendedName>
</protein>
<feature type="coiled-coil region" evidence="1">
    <location>
        <begin position="3"/>
        <end position="30"/>
    </location>
</feature>
<organism evidence="3 4">
    <name type="scientific">Luethyella okanaganae</name>
    <dbReference type="NCBI Taxonomy" id="69372"/>
    <lineage>
        <taxon>Bacteria</taxon>
        <taxon>Bacillati</taxon>
        <taxon>Actinomycetota</taxon>
        <taxon>Actinomycetes</taxon>
        <taxon>Micrococcales</taxon>
        <taxon>Microbacteriaceae</taxon>
        <taxon>Luethyella</taxon>
    </lineage>
</organism>
<name>A0ABW1VFS5_9MICO</name>
<keyword evidence="2" id="KW-0472">Membrane</keyword>
<keyword evidence="4" id="KW-1185">Reference proteome</keyword>
<reference evidence="4" key="1">
    <citation type="journal article" date="2019" name="Int. J. Syst. Evol. Microbiol.">
        <title>The Global Catalogue of Microorganisms (GCM) 10K type strain sequencing project: providing services to taxonomists for standard genome sequencing and annotation.</title>
        <authorList>
            <consortium name="The Broad Institute Genomics Platform"/>
            <consortium name="The Broad Institute Genome Sequencing Center for Infectious Disease"/>
            <person name="Wu L."/>
            <person name="Ma J."/>
        </authorList>
    </citation>
    <scope>NUCLEOTIDE SEQUENCE [LARGE SCALE GENOMIC DNA]</scope>
    <source>
        <strain evidence="4">CCUG 43304</strain>
    </source>
</reference>
<comment type="caution">
    <text evidence="3">The sequence shown here is derived from an EMBL/GenBank/DDBJ whole genome shotgun (WGS) entry which is preliminary data.</text>
</comment>
<evidence type="ECO:0000313" key="4">
    <source>
        <dbReference type="Proteomes" id="UP001596306"/>
    </source>
</evidence>
<evidence type="ECO:0000256" key="2">
    <source>
        <dbReference type="SAM" id="Phobius"/>
    </source>
</evidence>
<feature type="transmembrane region" description="Helical" evidence="2">
    <location>
        <begin position="419"/>
        <end position="437"/>
    </location>
</feature>